<keyword evidence="8" id="KW-1185">Reference proteome</keyword>
<name>A0A3A5JST9_9ENTR</name>
<comment type="caution">
    <text evidence="7">The sequence shown here is derived from an EMBL/GenBank/DDBJ whole genome shotgun (WGS) entry which is preliminary data.</text>
</comment>
<gene>
    <name evidence="7" type="ORF">D6029_10185</name>
</gene>
<feature type="transmembrane region" description="Helical" evidence="6">
    <location>
        <begin position="230"/>
        <end position="251"/>
    </location>
</feature>
<dbReference type="GO" id="GO:0005886">
    <property type="term" value="C:plasma membrane"/>
    <property type="evidence" value="ECO:0007669"/>
    <property type="project" value="UniProtKB-SubCell"/>
</dbReference>
<accession>A0A3A5JST9</accession>
<protein>
    <recommendedName>
        <fullName evidence="9">LrgB family protein</fullName>
    </recommendedName>
</protein>
<organism evidence="7 8">
    <name type="scientific">Buttiauxella izardii</name>
    <dbReference type="NCBI Taxonomy" id="82991"/>
    <lineage>
        <taxon>Bacteria</taxon>
        <taxon>Pseudomonadati</taxon>
        <taxon>Pseudomonadota</taxon>
        <taxon>Gammaproteobacteria</taxon>
        <taxon>Enterobacterales</taxon>
        <taxon>Enterobacteriaceae</taxon>
        <taxon>Buttiauxella</taxon>
    </lineage>
</organism>
<evidence type="ECO:0008006" key="9">
    <source>
        <dbReference type="Google" id="ProtNLM"/>
    </source>
</evidence>
<dbReference type="InterPro" id="IPR007300">
    <property type="entry name" value="CidB/LrgB"/>
</dbReference>
<evidence type="ECO:0000256" key="6">
    <source>
        <dbReference type="SAM" id="Phobius"/>
    </source>
</evidence>
<evidence type="ECO:0000256" key="1">
    <source>
        <dbReference type="ARBA" id="ARBA00004651"/>
    </source>
</evidence>
<dbReference type="PANTHER" id="PTHR30249">
    <property type="entry name" value="PUTATIVE SEROTONIN TRANSPORTER"/>
    <property type="match status" value="1"/>
</dbReference>
<dbReference type="PANTHER" id="PTHR30249:SF16">
    <property type="entry name" value="INNER MEMBRANE PROTEIN"/>
    <property type="match status" value="1"/>
</dbReference>
<evidence type="ECO:0000313" key="7">
    <source>
        <dbReference type="EMBL" id="RJT23326.1"/>
    </source>
</evidence>
<evidence type="ECO:0000256" key="4">
    <source>
        <dbReference type="ARBA" id="ARBA00022989"/>
    </source>
</evidence>
<keyword evidence="5 6" id="KW-0472">Membrane</keyword>
<dbReference type="AlphaFoldDB" id="A0A3A5JST9"/>
<dbReference type="InterPro" id="IPR005538">
    <property type="entry name" value="LrgA/CidA"/>
</dbReference>
<feature type="transmembrane region" description="Helical" evidence="6">
    <location>
        <begin position="342"/>
        <end position="362"/>
    </location>
</feature>
<sequence>MAVALRRFTPVLISRIQVPVQVALYVGLFLFAQWLVEVWNLPLPANLVGMLMMLALIVCRVIPLKWVRAGSRWLLAEMLLFFVPAVVAVVNYAQLLMVDGWRIFLVIAISTSLVLGATALVVDKVYRYELAREAGRRVVSNFQLSILCLLITLGLYYANKKLYRRFRKLPLMPLLLTPILLVAMLVFGHISYQNYMGEAHWLLWLLGPATIAFAVPVYDNLNVIKRHWMSLSAGVITATVVAVTSSVWLARLFTLSDEIQRSLAVRSITTPFALAAAKPLGGQPELVALFVVVTGVFGMAIGDVLFLRLAIREGMAKGAGFGAGSHGAGTARSYELGPQEGVVASLVMMFSGILMVLLAPVVKWLMF</sequence>
<keyword evidence="4 6" id="KW-1133">Transmembrane helix</keyword>
<evidence type="ECO:0000256" key="2">
    <source>
        <dbReference type="ARBA" id="ARBA00022475"/>
    </source>
</evidence>
<dbReference type="Proteomes" id="UP000276295">
    <property type="component" value="Unassembled WGS sequence"/>
</dbReference>
<dbReference type="Pfam" id="PF03788">
    <property type="entry name" value="LrgA"/>
    <property type="match status" value="1"/>
</dbReference>
<feature type="transmembrane region" description="Helical" evidence="6">
    <location>
        <begin position="12"/>
        <end position="35"/>
    </location>
</feature>
<feature type="transmembrane region" description="Helical" evidence="6">
    <location>
        <begin position="170"/>
        <end position="189"/>
    </location>
</feature>
<dbReference type="EMBL" id="QZWH01000020">
    <property type="protein sequence ID" value="RJT23326.1"/>
    <property type="molecule type" value="Genomic_DNA"/>
</dbReference>
<proteinExistence type="predicted"/>
<keyword evidence="3 6" id="KW-0812">Transmembrane</keyword>
<keyword evidence="2" id="KW-1003">Cell membrane</keyword>
<feature type="transmembrane region" description="Helical" evidence="6">
    <location>
        <begin position="286"/>
        <end position="307"/>
    </location>
</feature>
<feature type="transmembrane region" description="Helical" evidence="6">
    <location>
        <begin position="74"/>
        <end position="95"/>
    </location>
</feature>
<reference evidence="7 8" key="1">
    <citation type="submission" date="2018-09" db="EMBL/GenBank/DDBJ databases">
        <title>Draft genome sequence of Buttiauxella izardii CCUG 35510T.</title>
        <authorList>
            <person name="Salva-Serra F."/>
            <person name="Marathe N."/>
            <person name="Moore E."/>
            <person name="Stadler-Svensson L."/>
            <person name="Engstrom-Jakobsson H."/>
        </authorList>
    </citation>
    <scope>NUCLEOTIDE SEQUENCE [LARGE SCALE GENOMIC DNA]</scope>
    <source>
        <strain evidence="7 8">CCUG 35510</strain>
    </source>
</reference>
<evidence type="ECO:0000256" key="3">
    <source>
        <dbReference type="ARBA" id="ARBA00022692"/>
    </source>
</evidence>
<evidence type="ECO:0000256" key="5">
    <source>
        <dbReference type="ARBA" id="ARBA00023136"/>
    </source>
</evidence>
<feature type="transmembrane region" description="Helical" evidence="6">
    <location>
        <begin position="201"/>
        <end position="218"/>
    </location>
</feature>
<feature type="transmembrane region" description="Helical" evidence="6">
    <location>
        <begin position="41"/>
        <end position="62"/>
    </location>
</feature>
<comment type="subcellular location">
    <subcellularLocation>
        <location evidence="1">Cell membrane</location>
        <topology evidence="1">Multi-pass membrane protein</topology>
    </subcellularLocation>
</comment>
<evidence type="ECO:0000313" key="8">
    <source>
        <dbReference type="Proteomes" id="UP000276295"/>
    </source>
</evidence>
<dbReference type="OrthoDB" id="9811701at2"/>
<feature type="transmembrane region" description="Helical" evidence="6">
    <location>
        <begin position="101"/>
        <end position="126"/>
    </location>
</feature>
<dbReference type="Pfam" id="PF04172">
    <property type="entry name" value="LrgB"/>
    <property type="match status" value="1"/>
</dbReference>